<evidence type="ECO:0000259" key="1">
    <source>
        <dbReference type="Pfam" id="PF01243"/>
    </source>
</evidence>
<name>A0A545TXJ2_9PROT</name>
<accession>A0A545TXJ2</accession>
<dbReference type="RefSeq" id="WP_142895577.1">
    <property type="nucleotide sequence ID" value="NZ_ML660053.1"/>
</dbReference>
<proteinExistence type="predicted"/>
<dbReference type="PANTHER" id="PTHR42815">
    <property type="entry name" value="FAD-BINDING, PUTATIVE (AFU_ORTHOLOGUE AFUA_6G07600)-RELATED"/>
    <property type="match status" value="1"/>
</dbReference>
<dbReference type="NCBIfam" id="TIGR04025">
    <property type="entry name" value="PPOX_FMN_DR2398"/>
    <property type="match status" value="1"/>
</dbReference>
<keyword evidence="3" id="KW-1185">Reference proteome</keyword>
<gene>
    <name evidence="2" type="ORF">FKG95_06860</name>
</gene>
<dbReference type="InterPro" id="IPR011576">
    <property type="entry name" value="Pyridox_Oxase_N"/>
</dbReference>
<dbReference type="InterPro" id="IPR012349">
    <property type="entry name" value="Split_barrel_FMN-bd"/>
</dbReference>
<sequence length="205" mass="22492">MSEEIIRSVAELQSQYGPPGDLAVDKEMTSLDAHCRRFIELSPFVVIATAAADGAADASPRGDAPGFVQILDDKHLLIPDRAGNNRLDSLKNLVENPNIGLLFFVPGMNETLRLNGTALLTTDPKLLEPMSVNRKPPRSALLITVDQVFLQCAKALIRSKLWAPGSQIKRKSFPSLGKILSDQVDGVSQNEADQLIEESQRIRMY</sequence>
<dbReference type="PANTHER" id="PTHR42815:SF2">
    <property type="entry name" value="FAD-BINDING, PUTATIVE (AFU_ORTHOLOGUE AFUA_6G07600)-RELATED"/>
    <property type="match status" value="1"/>
</dbReference>
<dbReference type="OrthoDB" id="9790331at2"/>
<dbReference type="Pfam" id="PF01243">
    <property type="entry name" value="PNPOx_N"/>
    <property type="match status" value="1"/>
</dbReference>
<dbReference type="InterPro" id="IPR024029">
    <property type="entry name" value="Pyridox_Oxase_FMN-dep"/>
</dbReference>
<evidence type="ECO:0000313" key="2">
    <source>
        <dbReference type="EMBL" id="TQV81946.1"/>
    </source>
</evidence>
<dbReference type="Gene3D" id="2.30.110.10">
    <property type="entry name" value="Electron Transport, Fmn-binding Protein, Chain A"/>
    <property type="match status" value="1"/>
</dbReference>
<comment type="caution">
    <text evidence="2">The sequence shown here is derived from an EMBL/GenBank/DDBJ whole genome shotgun (WGS) entry which is preliminary data.</text>
</comment>
<dbReference type="EMBL" id="VHSH01000002">
    <property type="protein sequence ID" value="TQV81946.1"/>
    <property type="molecule type" value="Genomic_DNA"/>
</dbReference>
<dbReference type="Proteomes" id="UP000315252">
    <property type="component" value="Unassembled WGS sequence"/>
</dbReference>
<protein>
    <submittedName>
        <fullName evidence="2">Pyridoxamine 5'-phosphate oxidase family protein</fullName>
    </submittedName>
</protein>
<feature type="domain" description="Pyridoxamine 5'-phosphate oxidase N-terminal" evidence="1">
    <location>
        <begin position="31"/>
        <end position="152"/>
    </location>
</feature>
<evidence type="ECO:0000313" key="3">
    <source>
        <dbReference type="Proteomes" id="UP000315252"/>
    </source>
</evidence>
<dbReference type="SUPFAM" id="SSF50475">
    <property type="entry name" value="FMN-binding split barrel"/>
    <property type="match status" value="1"/>
</dbReference>
<organism evidence="2 3">
    <name type="scientific">Denitrobaculum tricleocarpae</name>
    <dbReference type="NCBI Taxonomy" id="2591009"/>
    <lineage>
        <taxon>Bacteria</taxon>
        <taxon>Pseudomonadati</taxon>
        <taxon>Pseudomonadota</taxon>
        <taxon>Alphaproteobacteria</taxon>
        <taxon>Rhodospirillales</taxon>
        <taxon>Rhodospirillaceae</taxon>
        <taxon>Denitrobaculum</taxon>
    </lineage>
</organism>
<dbReference type="AlphaFoldDB" id="A0A545TXJ2"/>
<reference evidence="2 3" key="1">
    <citation type="submission" date="2019-06" db="EMBL/GenBank/DDBJ databases">
        <title>Whole genome sequence for Rhodospirillaceae sp. R148.</title>
        <authorList>
            <person name="Wang G."/>
        </authorList>
    </citation>
    <scope>NUCLEOTIDE SEQUENCE [LARGE SCALE GENOMIC DNA]</scope>
    <source>
        <strain evidence="2 3">R148</strain>
    </source>
</reference>